<comment type="caution">
    <text evidence="1">The sequence shown here is derived from an EMBL/GenBank/DDBJ whole genome shotgun (WGS) entry which is preliminary data.</text>
</comment>
<protein>
    <recommendedName>
        <fullName evidence="3">Asparagine synthetase domain-containing protein</fullName>
    </recommendedName>
</protein>
<sequence length="181" mass="20283">MHWRNMFGDLAFRAPAVVARLSRPQELVPNAKKVGAWPLSLGFQYVALRNAEINQIALAGSEITQRKPALFWPLIRASLTTPRTHHLHRGVDRALERALFTELPVEIVHRAGKGGGRDLETRYDYRQLAEDLCDSGLCDRNLLDQQELSHLAGGRAPDGDTQFALIRATLTNEWITRALAP</sequence>
<gene>
    <name evidence="1" type="ORF">EBN03_32670</name>
</gene>
<evidence type="ECO:0008006" key="3">
    <source>
        <dbReference type="Google" id="ProtNLM"/>
    </source>
</evidence>
<accession>A0A3M2KWD9</accession>
<proteinExistence type="predicted"/>
<name>A0A3M2KWD9_9NOCA</name>
<organism evidence="1 2">
    <name type="scientific">Nocardia stercoris</name>
    <dbReference type="NCBI Taxonomy" id="2483361"/>
    <lineage>
        <taxon>Bacteria</taxon>
        <taxon>Bacillati</taxon>
        <taxon>Actinomycetota</taxon>
        <taxon>Actinomycetes</taxon>
        <taxon>Mycobacteriales</taxon>
        <taxon>Nocardiaceae</taxon>
        <taxon>Nocardia</taxon>
    </lineage>
</organism>
<keyword evidence="2" id="KW-1185">Reference proteome</keyword>
<evidence type="ECO:0000313" key="2">
    <source>
        <dbReference type="Proteomes" id="UP000279275"/>
    </source>
</evidence>
<evidence type="ECO:0000313" key="1">
    <source>
        <dbReference type="EMBL" id="RMI27805.1"/>
    </source>
</evidence>
<dbReference type="Proteomes" id="UP000279275">
    <property type="component" value="Unassembled WGS sequence"/>
</dbReference>
<reference evidence="1 2" key="1">
    <citation type="submission" date="2018-10" db="EMBL/GenBank/DDBJ databases">
        <title>Isolation from cow dung.</title>
        <authorList>
            <person name="Ling L."/>
        </authorList>
    </citation>
    <scope>NUCLEOTIDE SEQUENCE [LARGE SCALE GENOMIC DNA]</scope>
    <source>
        <strain evidence="1 2">NEAU-LL90</strain>
    </source>
</reference>
<dbReference type="EMBL" id="RFFH01000030">
    <property type="protein sequence ID" value="RMI27805.1"/>
    <property type="molecule type" value="Genomic_DNA"/>
</dbReference>
<dbReference type="AlphaFoldDB" id="A0A3M2KWD9"/>